<protein>
    <submittedName>
        <fullName evidence="2">Uncharacterized protein</fullName>
    </submittedName>
</protein>
<evidence type="ECO:0000313" key="2">
    <source>
        <dbReference type="EMBL" id="KIK25005.1"/>
    </source>
</evidence>
<keyword evidence="1" id="KW-1133">Transmembrane helix</keyword>
<evidence type="ECO:0000256" key="1">
    <source>
        <dbReference type="SAM" id="Phobius"/>
    </source>
</evidence>
<dbReference type="HOGENOM" id="CLU_3093096_0_0_1"/>
<accession>A0A0C9YJC3</accession>
<proteinExistence type="predicted"/>
<keyword evidence="1" id="KW-0472">Membrane</keyword>
<sequence>MASALTQANVYSSAEKSTLRGAFRALGSFPFIILTSAKYFMGSFPQFLTAAS</sequence>
<feature type="transmembrane region" description="Helical" evidence="1">
    <location>
        <begin position="21"/>
        <end position="41"/>
    </location>
</feature>
<organism evidence="2 3">
    <name type="scientific">Pisolithus microcarpus 441</name>
    <dbReference type="NCBI Taxonomy" id="765257"/>
    <lineage>
        <taxon>Eukaryota</taxon>
        <taxon>Fungi</taxon>
        <taxon>Dikarya</taxon>
        <taxon>Basidiomycota</taxon>
        <taxon>Agaricomycotina</taxon>
        <taxon>Agaricomycetes</taxon>
        <taxon>Agaricomycetidae</taxon>
        <taxon>Boletales</taxon>
        <taxon>Sclerodermatineae</taxon>
        <taxon>Pisolithaceae</taxon>
        <taxon>Pisolithus</taxon>
    </lineage>
</organism>
<name>A0A0C9YJC3_9AGAM</name>
<gene>
    <name evidence="2" type="ORF">PISMIDRAFT_677529</name>
</gene>
<evidence type="ECO:0000313" key="3">
    <source>
        <dbReference type="Proteomes" id="UP000054018"/>
    </source>
</evidence>
<dbReference type="Proteomes" id="UP000054018">
    <property type="component" value="Unassembled WGS sequence"/>
</dbReference>
<dbReference type="EMBL" id="KN833711">
    <property type="protein sequence ID" value="KIK25005.1"/>
    <property type="molecule type" value="Genomic_DNA"/>
</dbReference>
<dbReference type="AlphaFoldDB" id="A0A0C9YJC3"/>
<reference evidence="3" key="2">
    <citation type="submission" date="2015-01" db="EMBL/GenBank/DDBJ databases">
        <title>Evolutionary Origins and Diversification of the Mycorrhizal Mutualists.</title>
        <authorList>
            <consortium name="DOE Joint Genome Institute"/>
            <consortium name="Mycorrhizal Genomics Consortium"/>
            <person name="Kohler A."/>
            <person name="Kuo A."/>
            <person name="Nagy L.G."/>
            <person name="Floudas D."/>
            <person name="Copeland A."/>
            <person name="Barry K.W."/>
            <person name="Cichocki N."/>
            <person name="Veneault-Fourrey C."/>
            <person name="LaButti K."/>
            <person name="Lindquist E.A."/>
            <person name="Lipzen A."/>
            <person name="Lundell T."/>
            <person name="Morin E."/>
            <person name="Murat C."/>
            <person name="Riley R."/>
            <person name="Ohm R."/>
            <person name="Sun H."/>
            <person name="Tunlid A."/>
            <person name="Henrissat B."/>
            <person name="Grigoriev I.V."/>
            <person name="Hibbett D.S."/>
            <person name="Martin F."/>
        </authorList>
    </citation>
    <scope>NUCLEOTIDE SEQUENCE [LARGE SCALE GENOMIC DNA]</scope>
    <source>
        <strain evidence="3">441</strain>
    </source>
</reference>
<keyword evidence="1" id="KW-0812">Transmembrane</keyword>
<feature type="non-terminal residue" evidence="2">
    <location>
        <position position="52"/>
    </location>
</feature>
<reference evidence="2 3" key="1">
    <citation type="submission" date="2014-04" db="EMBL/GenBank/DDBJ databases">
        <authorList>
            <consortium name="DOE Joint Genome Institute"/>
            <person name="Kuo A."/>
            <person name="Kohler A."/>
            <person name="Costa M.D."/>
            <person name="Nagy L.G."/>
            <person name="Floudas D."/>
            <person name="Copeland A."/>
            <person name="Barry K.W."/>
            <person name="Cichocki N."/>
            <person name="Veneault-Fourrey C."/>
            <person name="LaButti K."/>
            <person name="Lindquist E.A."/>
            <person name="Lipzen A."/>
            <person name="Lundell T."/>
            <person name="Morin E."/>
            <person name="Murat C."/>
            <person name="Sun H."/>
            <person name="Tunlid A."/>
            <person name="Henrissat B."/>
            <person name="Grigoriev I.V."/>
            <person name="Hibbett D.S."/>
            <person name="Martin F."/>
            <person name="Nordberg H.P."/>
            <person name="Cantor M.N."/>
            <person name="Hua S.X."/>
        </authorList>
    </citation>
    <scope>NUCLEOTIDE SEQUENCE [LARGE SCALE GENOMIC DNA]</scope>
    <source>
        <strain evidence="2 3">441</strain>
    </source>
</reference>
<keyword evidence="3" id="KW-1185">Reference proteome</keyword>